<dbReference type="AlphaFoldDB" id="A0A9P5N9H0"/>
<name>A0A9P5N9H0_GYMJU</name>
<sequence>MSKILMPDGTSNIPIEQVIALVAQDSNELASLQASSFMRLSTSSTFNNATEVASPTAIFPLVSPRNAMQPNLLLSSPRAPTIFARRLSLFEMHAMGYGQRSLHAAPCPSPRIQQQ</sequence>
<proteinExistence type="predicted"/>
<organism evidence="1 2">
    <name type="scientific">Gymnopilus junonius</name>
    <name type="common">Spectacular rustgill mushroom</name>
    <name type="synonym">Gymnopilus spectabilis subsp. junonius</name>
    <dbReference type="NCBI Taxonomy" id="109634"/>
    <lineage>
        <taxon>Eukaryota</taxon>
        <taxon>Fungi</taxon>
        <taxon>Dikarya</taxon>
        <taxon>Basidiomycota</taxon>
        <taxon>Agaricomycotina</taxon>
        <taxon>Agaricomycetes</taxon>
        <taxon>Agaricomycetidae</taxon>
        <taxon>Agaricales</taxon>
        <taxon>Agaricineae</taxon>
        <taxon>Hymenogastraceae</taxon>
        <taxon>Gymnopilus</taxon>
    </lineage>
</organism>
<keyword evidence="2" id="KW-1185">Reference proteome</keyword>
<dbReference type="Proteomes" id="UP000724874">
    <property type="component" value="Unassembled WGS sequence"/>
</dbReference>
<comment type="caution">
    <text evidence="1">The sequence shown here is derived from an EMBL/GenBank/DDBJ whole genome shotgun (WGS) entry which is preliminary data.</text>
</comment>
<evidence type="ECO:0000313" key="2">
    <source>
        <dbReference type="Proteomes" id="UP000724874"/>
    </source>
</evidence>
<dbReference type="OrthoDB" id="537444at2759"/>
<reference evidence="1" key="1">
    <citation type="submission" date="2020-11" db="EMBL/GenBank/DDBJ databases">
        <authorList>
            <consortium name="DOE Joint Genome Institute"/>
            <person name="Ahrendt S."/>
            <person name="Riley R."/>
            <person name="Andreopoulos W."/>
            <person name="LaButti K."/>
            <person name="Pangilinan J."/>
            <person name="Ruiz-duenas F.J."/>
            <person name="Barrasa J.M."/>
            <person name="Sanchez-Garcia M."/>
            <person name="Camarero S."/>
            <person name="Miyauchi S."/>
            <person name="Serrano A."/>
            <person name="Linde D."/>
            <person name="Babiker R."/>
            <person name="Drula E."/>
            <person name="Ayuso-Fernandez I."/>
            <person name="Pacheco R."/>
            <person name="Padilla G."/>
            <person name="Ferreira P."/>
            <person name="Barriuso J."/>
            <person name="Kellner H."/>
            <person name="Castanera R."/>
            <person name="Alfaro M."/>
            <person name="Ramirez L."/>
            <person name="Pisabarro A.G."/>
            <person name="Kuo A."/>
            <person name="Tritt A."/>
            <person name="Lipzen A."/>
            <person name="He G."/>
            <person name="Yan M."/>
            <person name="Ng V."/>
            <person name="Cullen D."/>
            <person name="Martin F."/>
            <person name="Rosso M.-N."/>
            <person name="Henrissat B."/>
            <person name="Hibbett D."/>
            <person name="Martinez A.T."/>
            <person name="Grigoriev I.V."/>
        </authorList>
    </citation>
    <scope>NUCLEOTIDE SEQUENCE</scope>
    <source>
        <strain evidence="1">AH 44721</strain>
    </source>
</reference>
<evidence type="ECO:0000313" key="1">
    <source>
        <dbReference type="EMBL" id="KAF8869942.1"/>
    </source>
</evidence>
<dbReference type="EMBL" id="JADNYJ010000391">
    <property type="protein sequence ID" value="KAF8869942.1"/>
    <property type="molecule type" value="Genomic_DNA"/>
</dbReference>
<gene>
    <name evidence="1" type="ORF">CPB84DRAFT_1803239</name>
</gene>
<protein>
    <submittedName>
        <fullName evidence="1">Uncharacterized protein</fullName>
    </submittedName>
</protein>
<accession>A0A9P5N9H0</accession>